<dbReference type="Proteomes" id="UP000481153">
    <property type="component" value="Unassembled WGS sequence"/>
</dbReference>
<feature type="chain" id="PRO_5026029267" evidence="2">
    <location>
        <begin position="20"/>
        <end position="283"/>
    </location>
</feature>
<evidence type="ECO:0000313" key="4">
    <source>
        <dbReference type="Proteomes" id="UP000481153"/>
    </source>
</evidence>
<dbReference type="EMBL" id="VJMJ01000245">
    <property type="protein sequence ID" value="KAF0725281.1"/>
    <property type="molecule type" value="Genomic_DNA"/>
</dbReference>
<evidence type="ECO:0000313" key="3">
    <source>
        <dbReference type="EMBL" id="KAF0725281.1"/>
    </source>
</evidence>
<dbReference type="VEuPathDB" id="FungiDB:AeMF1_015714"/>
<reference evidence="3 4" key="1">
    <citation type="submission" date="2019-07" db="EMBL/GenBank/DDBJ databases">
        <title>Genomics analysis of Aphanomyces spp. identifies a new class of oomycete effector associated with host adaptation.</title>
        <authorList>
            <person name="Gaulin E."/>
        </authorList>
    </citation>
    <scope>NUCLEOTIDE SEQUENCE [LARGE SCALE GENOMIC DNA]</scope>
    <source>
        <strain evidence="3 4">ATCC 201684</strain>
    </source>
</reference>
<dbReference type="AlphaFoldDB" id="A0A6G0WFN6"/>
<feature type="signal peptide" evidence="2">
    <location>
        <begin position="1"/>
        <end position="19"/>
    </location>
</feature>
<accession>A0A6G0WFN6</accession>
<name>A0A6G0WFN6_9STRA</name>
<evidence type="ECO:0000256" key="1">
    <source>
        <dbReference type="SAM" id="Phobius"/>
    </source>
</evidence>
<comment type="caution">
    <text evidence="3">The sequence shown here is derived from an EMBL/GenBank/DDBJ whole genome shotgun (WGS) entry which is preliminary data.</text>
</comment>
<keyword evidence="1" id="KW-0812">Transmembrane</keyword>
<keyword evidence="1" id="KW-1133">Transmembrane helix</keyword>
<keyword evidence="1" id="KW-0472">Membrane</keyword>
<gene>
    <name evidence="3" type="ORF">Ae201684_016224</name>
</gene>
<keyword evidence="2" id="KW-0732">Signal</keyword>
<proteinExistence type="predicted"/>
<organism evidence="3 4">
    <name type="scientific">Aphanomyces euteiches</name>
    <dbReference type="NCBI Taxonomy" id="100861"/>
    <lineage>
        <taxon>Eukaryota</taxon>
        <taxon>Sar</taxon>
        <taxon>Stramenopiles</taxon>
        <taxon>Oomycota</taxon>
        <taxon>Saprolegniomycetes</taxon>
        <taxon>Saprolegniales</taxon>
        <taxon>Verrucalvaceae</taxon>
        <taxon>Aphanomyces</taxon>
    </lineage>
</organism>
<keyword evidence="4" id="KW-1185">Reference proteome</keyword>
<feature type="transmembrane region" description="Helical" evidence="1">
    <location>
        <begin position="245"/>
        <end position="266"/>
    </location>
</feature>
<evidence type="ECO:0000256" key="2">
    <source>
        <dbReference type="SAM" id="SignalP"/>
    </source>
</evidence>
<sequence length="283" mass="30612">MALRIASTALLACFSLAFGADVEPITLPQCSPTQYDSLRGDAVVSPFFNDCASDLNVSPDALKDAAILTKVSLPVLEDSSSCMLLFGDVALAAGDQNCTELQLLANVTWDMATAGLAIYSTPKVVPKFSKFGLAWAFSGLITRGCFYNCLGSSGWSVFKANNGVPSLEKIHSMRNSTDCRSLFDRVQYTIKKQPHQAIDQNGTDIHAFENITFDVAMDWLELYAHYKHDSIVNLAVVVHSSQTTLLVGGFLVAAIVLAVAAMVFAVHRTPPKASTEERVRLLV</sequence>
<protein>
    <submittedName>
        <fullName evidence="3">Uncharacterized protein</fullName>
    </submittedName>
</protein>